<keyword evidence="2" id="KW-1185">Reference proteome</keyword>
<name>A0AAW2DDD5_9ROSI</name>
<dbReference type="EMBL" id="JAZDWU010000003">
    <property type="protein sequence ID" value="KAL0008610.1"/>
    <property type="molecule type" value="Genomic_DNA"/>
</dbReference>
<comment type="caution">
    <text evidence="1">The sequence shown here is derived from an EMBL/GenBank/DDBJ whole genome shotgun (WGS) entry which is preliminary data.</text>
</comment>
<sequence length="136" mass="15750">MDSRCVKCEDVDHLAQQDKFSKIKMETEAGSTPSLEVDSNVVESSTRLVQTKPNLFPLFAVTAWSVWHHRNKSRMQEHLVLVERIVVFSKEYLQGYLSRFWQKQKPQRVVAEPSVNFVKINFDGEMFGESDEAGVW</sequence>
<organism evidence="1 2">
    <name type="scientific">Lithocarpus litseifolius</name>
    <dbReference type="NCBI Taxonomy" id="425828"/>
    <lineage>
        <taxon>Eukaryota</taxon>
        <taxon>Viridiplantae</taxon>
        <taxon>Streptophyta</taxon>
        <taxon>Embryophyta</taxon>
        <taxon>Tracheophyta</taxon>
        <taxon>Spermatophyta</taxon>
        <taxon>Magnoliopsida</taxon>
        <taxon>eudicotyledons</taxon>
        <taxon>Gunneridae</taxon>
        <taxon>Pentapetalae</taxon>
        <taxon>rosids</taxon>
        <taxon>fabids</taxon>
        <taxon>Fagales</taxon>
        <taxon>Fagaceae</taxon>
        <taxon>Lithocarpus</taxon>
    </lineage>
</organism>
<reference evidence="1 2" key="1">
    <citation type="submission" date="2024-01" db="EMBL/GenBank/DDBJ databases">
        <title>A telomere-to-telomere, gap-free genome of sweet tea (Lithocarpus litseifolius).</title>
        <authorList>
            <person name="Zhou J."/>
        </authorList>
    </citation>
    <scope>NUCLEOTIDE SEQUENCE [LARGE SCALE GENOMIC DNA]</scope>
    <source>
        <strain evidence="1">Zhou-2022a</strain>
        <tissue evidence="1">Leaf</tissue>
    </source>
</reference>
<dbReference type="Proteomes" id="UP001459277">
    <property type="component" value="Unassembled WGS sequence"/>
</dbReference>
<proteinExistence type="predicted"/>
<dbReference type="AlphaFoldDB" id="A0AAW2DDD5"/>
<evidence type="ECO:0000313" key="1">
    <source>
        <dbReference type="EMBL" id="KAL0008610.1"/>
    </source>
</evidence>
<evidence type="ECO:0000313" key="2">
    <source>
        <dbReference type="Proteomes" id="UP001459277"/>
    </source>
</evidence>
<protein>
    <submittedName>
        <fullName evidence="1">Uncharacterized protein</fullName>
    </submittedName>
</protein>
<accession>A0AAW2DDD5</accession>
<gene>
    <name evidence="1" type="ORF">SO802_010112</name>
</gene>